<evidence type="ECO:0000313" key="1">
    <source>
        <dbReference type="EMBL" id="DAD99293.1"/>
    </source>
</evidence>
<dbReference type="EMBL" id="BK015279">
    <property type="protein sequence ID" value="DAD99293.1"/>
    <property type="molecule type" value="Genomic_DNA"/>
</dbReference>
<name>A0A8S5NWU9_9CAUD</name>
<protein>
    <submittedName>
        <fullName evidence="1">Uncharacterized protein</fullName>
    </submittedName>
</protein>
<organism evidence="1">
    <name type="scientific">Myoviridae sp. ctzUB9</name>
    <dbReference type="NCBI Taxonomy" id="2825213"/>
    <lineage>
        <taxon>Viruses</taxon>
        <taxon>Duplodnaviria</taxon>
        <taxon>Heunggongvirae</taxon>
        <taxon>Uroviricota</taxon>
        <taxon>Caudoviricetes</taxon>
    </lineage>
</organism>
<proteinExistence type="predicted"/>
<reference evidence="1" key="1">
    <citation type="journal article" date="2021" name="Proc. Natl. Acad. Sci. U.S.A.">
        <title>A Catalog of Tens of Thousands of Viruses from Human Metagenomes Reveals Hidden Associations with Chronic Diseases.</title>
        <authorList>
            <person name="Tisza M.J."/>
            <person name="Buck C.B."/>
        </authorList>
    </citation>
    <scope>NUCLEOTIDE SEQUENCE</scope>
    <source>
        <strain evidence="1">CtzUB9</strain>
    </source>
</reference>
<accession>A0A8S5NWU9</accession>
<sequence>MTRYTVYLPSHTHDPLAIGKIDYRPAANQAVLQLDGGGEETFYSVAAAMHSVQRRYPSAFLEDGE</sequence>